<dbReference type="InterPro" id="IPR011642">
    <property type="entry name" value="Gate_dom"/>
</dbReference>
<feature type="transmembrane region" description="Helical" evidence="1">
    <location>
        <begin position="75"/>
        <end position="96"/>
    </location>
</feature>
<keyword evidence="4" id="KW-1185">Reference proteome</keyword>
<evidence type="ECO:0000259" key="2">
    <source>
        <dbReference type="Pfam" id="PF07670"/>
    </source>
</evidence>
<dbReference type="EMBL" id="AEDD01000001">
    <property type="protein sequence ID" value="EFM13015.1"/>
    <property type="molecule type" value="Genomic_DNA"/>
</dbReference>
<evidence type="ECO:0000313" key="3">
    <source>
        <dbReference type="EMBL" id="EFM13015.1"/>
    </source>
</evidence>
<dbReference type="OrthoDB" id="1645614at2"/>
<accession>E0I401</accession>
<evidence type="ECO:0000256" key="1">
    <source>
        <dbReference type="SAM" id="Phobius"/>
    </source>
</evidence>
<keyword evidence="1" id="KW-0472">Membrane</keyword>
<reference evidence="3 4" key="1">
    <citation type="submission" date="2010-07" db="EMBL/GenBank/DDBJ databases">
        <title>The draft genome of Paenibacillus curdlanolyticus YK9.</title>
        <authorList>
            <consortium name="US DOE Joint Genome Institute (JGI-PGF)"/>
            <person name="Lucas S."/>
            <person name="Copeland A."/>
            <person name="Lapidus A."/>
            <person name="Cheng J.-F."/>
            <person name="Bruce D."/>
            <person name="Goodwin L."/>
            <person name="Pitluck S."/>
            <person name="Land M.L."/>
            <person name="Hauser L."/>
            <person name="Chang Y.-J."/>
            <person name="Jeffries C."/>
            <person name="Anderson I.J."/>
            <person name="Johnson E."/>
            <person name="Loganathan U."/>
            <person name="Mulhopadhyay B."/>
            <person name="Kyrpides N."/>
            <person name="Woyke T.J."/>
        </authorList>
    </citation>
    <scope>NUCLEOTIDE SEQUENCE [LARGE SCALE GENOMIC DNA]</scope>
    <source>
        <strain evidence="3 4">YK9</strain>
    </source>
</reference>
<sequence>MTRTILLAIVSLLLVVAVVRQPDATFQASLQGLTLWWTIIFPGIMPFLVLAEMMAIFGVTALLGSLLEPLMRLLFRLPGSAAIAIAAGWSGGYAAGSDAAAALRRKGIVTKQEGQWLLAVAHMPNPLLMLIVVGAGFLKQPALGIAVAIAVWASLPFLSVAGAILSALRSSSDDDDCSSQYANNNFESNSKPQQSRAGWLAHAAAAMREARALDGRSFGKALGDATLSAVNKLMAIGGIVILSAVLVRLLTPLWQLVTAHLPFPDWLLPAFMESHIGAYAAAIWPAPDANAAWTVAAVAAALAWSGLGSIIQVGAAIAGTDLKLWPFIGARLLHACCAGVFGLLLQRPVQSMLATATDYGAIPTMAGTTTNGAVRLADLPSLWHYVPLSLAGFLLLLAFGALLSLTMRRYSLIRR</sequence>
<dbReference type="RefSeq" id="WP_006036543.1">
    <property type="nucleotide sequence ID" value="NZ_AEDD01000001.1"/>
</dbReference>
<dbReference type="Pfam" id="PF07670">
    <property type="entry name" value="Gate"/>
    <property type="match status" value="1"/>
</dbReference>
<keyword evidence="1" id="KW-0812">Transmembrane</keyword>
<protein>
    <submittedName>
        <fullName evidence="3">Nucleoside recognition domain protein</fullName>
    </submittedName>
</protein>
<feature type="transmembrane region" description="Helical" evidence="1">
    <location>
        <begin position="36"/>
        <end position="63"/>
    </location>
</feature>
<feature type="transmembrane region" description="Helical" evidence="1">
    <location>
        <begin position="292"/>
        <end position="317"/>
    </location>
</feature>
<feature type="transmembrane region" description="Helical" evidence="1">
    <location>
        <begin position="233"/>
        <end position="254"/>
    </location>
</feature>
<feature type="transmembrane region" description="Helical" evidence="1">
    <location>
        <begin position="324"/>
        <end position="345"/>
    </location>
</feature>
<keyword evidence="1" id="KW-1133">Transmembrane helix</keyword>
<name>E0I401_9BACL</name>
<feature type="domain" description="Nucleoside transporter/FeoB GTPase Gate" evidence="2">
    <location>
        <begin position="39"/>
        <end position="138"/>
    </location>
</feature>
<dbReference type="Proteomes" id="UP000005387">
    <property type="component" value="Unassembled WGS sequence"/>
</dbReference>
<feature type="transmembrane region" description="Helical" evidence="1">
    <location>
        <begin position="382"/>
        <end position="405"/>
    </location>
</feature>
<dbReference type="STRING" id="717606.PaecuDRAFT_0526"/>
<dbReference type="AlphaFoldDB" id="E0I401"/>
<evidence type="ECO:0000313" key="4">
    <source>
        <dbReference type="Proteomes" id="UP000005387"/>
    </source>
</evidence>
<dbReference type="eggNOG" id="COG3314">
    <property type="taxonomic scope" value="Bacteria"/>
</dbReference>
<organism evidence="3 4">
    <name type="scientific">Paenibacillus curdlanolyticus YK9</name>
    <dbReference type="NCBI Taxonomy" id="717606"/>
    <lineage>
        <taxon>Bacteria</taxon>
        <taxon>Bacillati</taxon>
        <taxon>Bacillota</taxon>
        <taxon>Bacilli</taxon>
        <taxon>Bacillales</taxon>
        <taxon>Paenibacillaceae</taxon>
        <taxon>Paenibacillus</taxon>
    </lineage>
</organism>
<gene>
    <name evidence="3" type="ORF">PaecuDRAFT_0526</name>
</gene>
<feature type="transmembrane region" description="Helical" evidence="1">
    <location>
        <begin position="116"/>
        <end position="138"/>
    </location>
</feature>
<proteinExistence type="predicted"/>
<feature type="transmembrane region" description="Helical" evidence="1">
    <location>
        <begin position="145"/>
        <end position="168"/>
    </location>
</feature>